<dbReference type="EMBL" id="VSSQ01044454">
    <property type="protein sequence ID" value="MPM98279.1"/>
    <property type="molecule type" value="Genomic_DNA"/>
</dbReference>
<dbReference type="Gene3D" id="3.40.50.300">
    <property type="entry name" value="P-loop containing nucleotide triphosphate hydrolases"/>
    <property type="match status" value="1"/>
</dbReference>
<gene>
    <name evidence="1" type="primary">ettA_46</name>
    <name evidence="1" type="ORF">SDC9_145464</name>
</gene>
<proteinExistence type="predicted"/>
<evidence type="ECO:0000313" key="1">
    <source>
        <dbReference type="EMBL" id="MPM98279.1"/>
    </source>
</evidence>
<dbReference type="GO" id="GO:0045900">
    <property type="term" value="P:negative regulation of translational elongation"/>
    <property type="evidence" value="ECO:0007669"/>
    <property type="project" value="InterPro"/>
</dbReference>
<organism evidence="1">
    <name type="scientific">bioreactor metagenome</name>
    <dbReference type="NCBI Taxonomy" id="1076179"/>
    <lineage>
        <taxon>unclassified sequences</taxon>
        <taxon>metagenomes</taxon>
        <taxon>ecological metagenomes</taxon>
    </lineage>
</organism>
<accession>A0A645EA61</accession>
<name>A0A645EA61_9ZZZZ</name>
<dbReference type="InterPro" id="IPR027417">
    <property type="entry name" value="P-loop_NTPase"/>
</dbReference>
<dbReference type="SUPFAM" id="SSF52540">
    <property type="entry name" value="P-loop containing nucleoside triphosphate hydrolases"/>
    <property type="match status" value="1"/>
</dbReference>
<dbReference type="InterPro" id="IPR022374">
    <property type="entry name" value="EttA"/>
</dbReference>
<dbReference type="PANTHER" id="PTHR43858:SF1">
    <property type="entry name" value="ABC TRANSPORTER-RELATED PROTEIN"/>
    <property type="match status" value="1"/>
</dbReference>
<reference evidence="1" key="1">
    <citation type="submission" date="2019-08" db="EMBL/GenBank/DDBJ databases">
        <authorList>
            <person name="Kucharzyk K."/>
            <person name="Murdoch R.W."/>
            <person name="Higgins S."/>
            <person name="Loffler F."/>
        </authorList>
    </citation>
    <scope>NUCLEOTIDE SEQUENCE</scope>
</reference>
<comment type="caution">
    <text evidence="1">The sequence shown here is derived from an EMBL/GenBank/DDBJ whole genome shotgun (WGS) entry which is preliminary data.</text>
</comment>
<dbReference type="AlphaFoldDB" id="A0A645EA61"/>
<dbReference type="PANTHER" id="PTHR43858">
    <property type="entry name" value="ENERGY-DEPENDENT TRANSLATIONAL THROTTLE PROTEIN ETTA"/>
    <property type="match status" value="1"/>
</dbReference>
<protein>
    <submittedName>
        <fullName evidence="1">Energy-dependent translational throttle protein EttA</fullName>
    </submittedName>
</protein>
<sequence length="99" mass="11298">MALTLKSEANVLLLDEPTNDIDVNTLRALEEGLEGFAGCAVVISHDRWFLDRICTHIIAFEGNSEVFVFEGSYSEYEENKKMRLGDEGPKRIRYKKLMV</sequence>